<evidence type="ECO:0000313" key="1">
    <source>
        <dbReference type="EMBL" id="KAF2756474.1"/>
    </source>
</evidence>
<organism evidence="1 2">
    <name type="scientific">Pseudovirgaria hyperparasitica</name>
    <dbReference type="NCBI Taxonomy" id="470096"/>
    <lineage>
        <taxon>Eukaryota</taxon>
        <taxon>Fungi</taxon>
        <taxon>Dikarya</taxon>
        <taxon>Ascomycota</taxon>
        <taxon>Pezizomycotina</taxon>
        <taxon>Dothideomycetes</taxon>
        <taxon>Dothideomycetes incertae sedis</taxon>
        <taxon>Acrospermales</taxon>
        <taxon>Acrospermaceae</taxon>
        <taxon>Pseudovirgaria</taxon>
    </lineage>
</organism>
<dbReference type="GeneID" id="54489360"/>
<dbReference type="RefSeq" id="XP_033598925.1">
    <property type="nucleotide sequence ID" value="XM_033748306.1"/>
</dbReference>
<dbReference type="AlphaFoldDB" id="A0A6A6W381"/>
<keyword evidence="2" id="KW-1185">Reference proteome</keyword>
<reference evidence="1" key="1">
    <citation type="journal article" date="2020" name="Stud. Mycol.">
        <title>101 Dothideomycetes genomes: a test case for predicting lifestyles and emergence of pathogens.</title>
        <authorList>
            <person name="Haridas S."/>
            <person name="Albert R."/>
            <person name="Binder M."/>
            <person name="Bloem J."/>
            <person name="Labutti K."/>
            <person name="Salamov A."/>
            <person name="Andreopoulos B."/>
            <person name="Baker S."/>
            <person name="Barry K."/>
            <person name="Bills G."/>
            <person name="Bluhm B."/>
            <person name="Cannon C."/>
            <person name="Castanera R."/>
            <person name="Culley D."/>
            <person name="Daum C."/>
            <person name="Ezra D."/>
            <person name="Gonzalez J."/>
            <person name="Henrissat B."/>
            <person name="Kuo A."/>
            <person name="Liang C."/>
            <person name="Lipzen A."/>
            <person name="Lutzoni F."/>
            <person name="Magnuson J."/>
            <person name="Mondo S."/>
            <person name="Nolan M."/>
            <person name="Ohm R."/>
            <person name="Pangilinan J."/>
            <person name="Park H.-J."/>
            <person name="Ramirez L."/>
            <person name="Alfaro M."/>
            <person name="Sun H."/>
            <person name="Tritt A."/>
            <person name="Yoshinaga Y."/>
            <person name="Zwiers L.-H."/>
            <person name="Turgeon B."/>
            <person name="Goodwin S."/>
            <person name="Spatafora J."/>
            <person name="Crous P."/>
            <person name="Grigoriev I."/>
        </authorList>
    </citation>
    <scope>NUCLEOTIDE SEQUENCE</scope>
    <source>
        <strain evidence="1">CBS 121739</strain>
    </source>
</reference>
<accession>A0A6A6W381</accession>
<dbReference type="Proteomes" id="UP000799437">
    <property type="component" value="Unassembled WGS sequence"/>
</dbReference>
<dbReference type="EMBL" id="ML996575">
    <property type="protein sequence ID" value="KAF2756474.1"/>
    <property type="molecule type" value="Genomic_DNA"/>
</dbReference>
<protein>
    <submittedName>
        <fullName evidence="1">Uncharacterized protein</fullName>
    </submittedName>
</protein>
<name>A0A6A6W381_9PEZI</name>
<evidence type="ECO:0000313" key="2">
    <source>
        <dbReference type="Proteomes" id="UP000799437"/>
    </source>
</evidence>
<gene>
    <name evidence="1" type="ORF">EJ05DRAFT_512131</name>
</gene>
<proteinExistence type="predicted"/>
<sequence>MAQLAANDARNWDHLHLDVRNAFHQLFESYSFEDEDWLEDEPATGIAKTRVIEVMTGIAQLSLVAWNDAEIRIFCNDDRWRLVSSPQELARLAPNGRAPRALLSALDSGPIWIDVETGMHRPMPWTPKCHDPEPNSRIGPSPYGIYEYVGQRRTHSINLSFCSHRWRRWRFLSGPLAFRDYAMGEPQERLPRSALAESLMDEVRRMFLSPMLLEMLLQTPRFALQKRASGWAACLALDGEHSLGNSDNYVFFALASLLYTQGIVLYEQEADLGALTTIGDQD</sequence>